<dbReference type="PANTHER" id="PTHR31001:SF49">
    <property type="entry name" value="ZN(II)2CYS6 TRANSCRIPTION FACTOR (EUROFUNG)"/>
    <property type="match status" value="1"/>
</dbReference>
<dbReference type="PROSITE" id="PS00463">
    <property type="entry name" value="ZN2_CY6_FUNGAL_1"/>
    <property type="match status" value="1"/>
</dbReference>
<dbReference type="OrthoDB" id="4934715at2759"/>
<dbReference type="InterPro" id="IPR001138">
    <property type="entry name" value="Zn2Cys6_DnaBD"/>
</dbReference>
<dbReference type="SMART" id="SM00906">
    <property type="entry name" value="Fungal_trans"/>
    <property type="match status" value="1"/>
</dbReference>
<dbReference type="Proteomes" id="UP000799444">
    <property type="component" value="Unassembled WGS sequence"/>
</dbReference>
<evidence type="ECO:0000256" key="2">
    <source>
        <dbReference type="ARBA" id="ARBA00022723"/>
    </source>
</evidence>
<evidence type="ECO:0000256" key="1">
    <source>
        <dbReference type="ARBA" id="ARBA00004123"/>
    </source>
</evidence>
<dbReference type="GO" id="GO:0006351">
    <property type="term" value="P:DNA-templated transcription"/>
    <property type="evidence" value="ECO:0007669"/>
    <property type="project" value="InterPro"/>
</dbReference>
<feature type="domain" description="Zn(2)-C6 fungal-type" evidence="5">
    <location>
        <begin position="23"/>
        <end position="54"/>
    </location>
</feature>
<reference evidence="6" key="1">
    <citation type="journal article" date="2020" name="Stud. Mycol.">
        <title>101 Dothideomycetes genomes: a test case for predicting lifestyles and emergence of pathogens.</title>
        <authorList>
            <person name="Haridas S."/>
            <person name="Albert R."/>
            <person name="Binder M."/>
            <person name="Bloem J."/>
            <person name="Labutti K."/>
            <person name="Salamov A."/>
            <person name="Andreopoulos B."/>
            <person name="Baker S."/>
            <person name="Barry K."/>
            <person name="Bills G."/>
            <person name="Bluhm B."/>
            <person name="Cannon C."/>
            <person name="Castanera R."/>
            <person name="Culley D."/>
            <person name="Daum C."/>
            <person name="Ezra D."/>
            <person name="Gonzalez J."/>
            <person name="Henrissat B."/>
            <person name="Kuo A."/>
            <person name="Liang C."/>
            <person name="Lipzen A."/>
            <person name="Lutzoni F."/>
            <person name="Magnuson J."/>
            <person name="Mondo S."/>
            <person name="Nolan M."/>
            <person name="Ohm R."/>
            <person name="Pangilinan J."/>
            <person name="Park H.-J."/>
            <person name="Ramirez L."/>
            <person name="Alfaro M."/>
            <person name="Sun H."/>
            <person name="Tritt A."/>
            <person name="Yoshinaga Y."/>
            <person name="Zwiers L.-H."/>
            <person name="Turgeon B."/>
            <person name="Goodwin S."/>
            <person name="Spatafora J."/>
            <person name="Crous P."/>
            <person name="Grigoriev I."/>
        </authorList>
    </citation>
    <scope>NUCLEOTIDE SEQUENCE</scope>
    <source>
        <strain evidence="6">CBS 125425</strain>
    </source>
</reference>
<dbReference type="InterPro" id="IPR007219">
    <property type="entry name" value="XnlR_reg_dom"/>
</dbReference>
<dbReference type="CDD" id="cd12148">
    <property type="entry name" value="fungal_TF_MHR"/>
    <property type="match status" value="1"/>
</dbReference>
<dbReference type="EMBL" id="ML996125">
    <property type="protein sequence ID" value="KAF2736393.1"/>
    <property type="molecule type" value="Genomic_DNA"/>
</dbReference>
<feature type="compositionally biased region" description="Basic and acidic residues" evidence="4">
    <location>
        <begin position="108"/>
        <end position="122"/>
    </location>
</feature>
<accession>A0A9P4V4N3</accession>
<dbReference type="InterPro" id="IPR050613">
    <property type="entry name" value="Sec_Metabolite_Reg"/>
</dbReference>
<keyword evidence="2" id="KW-0479">Metal-binding</keyword>
<dbReference type="GO" id="GO:0003677">
    <property type="term" value="F:DNA binding"/>
    <property type="evidence" value="ECO:0007669"/>
    <property type="project" value="InterPro"/>
</dbReference>
<protein>
    <recommendedName>
        <fullName evidence="5">Zn(2)-C6 fungal-type domain-containing protein</fullName>
    </recommendedName>
</protein>
<sequence length="735" mass="83414">MSTDAPPQRIVPPSRRRDKPILSCNLCRRRKLKCDRQHPCKTCMDRGLSLSCTYTKLAAASEPKEPHNVHDRIEQLERLVATLMDGQKAPREAHTTQPVLVPASEDFHDPHSVPQDTSHDTGPEIAGTPDRVKLDEDSTSYTGSGHWASILDGIAELKDHLDEIPTTALSRDPTHPELVGPDLLFGRHRHATQAELIVALPPKAEADKLVAIYFTSLELAAAILHKPTFVREYEQFWQQPFEAPIMFMGLIYSVLCIATRFQHVSENYGDGYCDPAVNALCAARMNVLREKAVQCMILGNYVKCPPYTVELFMQYFVTEYMRSPDSQFGTWVVIGMLIRIAFRTGYHRDGSDFPNISPFKAEMRRRAWSMIVQLDLMSSTQVGLPRMIHKSMYDTKQPRHLAEEDLFEDMTELPPPRPDTESSVMLYSLTRNHILEIYTQIVDLTTSTHQPAYRDIMILDEALRNEYYHMPAAMKALRLNELHTVDAAHDDTIRRLYLGLAFLKCELTLHRPYFLLGRTDNRFEFSRLVCLDAAMEILEFQQTFESECRPGGKFWSYRWRLWSTTWRLSSIVNHDFLLATTVLSLDLDKDLISPLPPSNTHLTNRVRFKSGQPTRAEIIDALTRAYNVWVEAAESSHEARKVETAVRLVLSKANASAQIASNQSPSSASPLPANDPFATFLQPMGMPTNVNTGSLAFASPFGDGSMDIEGMDWNNINSAFPFTTFEQHLQEPFLH</sequence>
<evidence type="ECO:0000259" key="5">
    <source>
        <dbReference type="PROSITE" id="PS50048"/>
    </source>
</evidence>
<proteinExistence type="predicted"/>
<dbReference type="AlphaFoldDB" id="A0A9P4V4N3"/>
<name>A0A9P4V4N3_9PLEO</name>
<dbReference type="InterPro" id="IPR036864">
    <property type="entry name" value="Zn2-C6_fun-type_DNA-bd_sf"/>
</dbReference>
<evidence type="ECO:0000313" key="6">
    <source>
        <dbReference type="EMBL" id="KAF2736393.1"/>
    </source>
</evidence>
<gene>
    <name evidence="6" type="ORF">EJ04DRAFT_542486</name>
</gene>
<comment type="caution">
    <text evidence="6">The sequence shown here is derived from an EMBL/GenBank/DDBJ whole genome shotgun (WGS) entry which is preliminary data.</text>
</comment>
<keyword evidence="3" id="KW-0539">Nucleus</keyword>
<dbReference type="Pfam" id="PF00172">
    <property type="entry name" value="Zn_clus"/>
    <property type="match status" value="1"/>
</dbReference>
<dbReference type="SMART" id="SM00066">
    <property type="entry name" value="GAL4"/>
    <property type="match status" value="1"/>
</dbReference>
<evidence type="ECO:0000256" key="3">
    <source>
        <dbReference type="ARBA" id="ARBA00023242"/>
    </source>
</evidence>
<dbReference type="Gene3D" id="4.10.240.10">
    <property type="entry name" value="Zn(2)-C6 fungal-type DNA-binding domain"/>
    <property type="match status" value="1"/>
</dbReference>
<keyword evidence="7" id="KW-1185">Reference proteome</keyword>
<dbReference type="GO" id="GO:0000981">
    <property type="term" value="F:DNA-binding transcription factor activity, RNA polymerase II-specific"/>
    <property type="evidence" value="ECO:0007669"/>
    <property type="project" value="InterPro"/>
</dbReference>
<organism evidence="6 7">
    <name type="scientific">Polyplosphaeria fusca</name>
    <dbReference type="NCBI Taxonomy" id="682080"/>
    <lineage>
        <taxon>Eukaryota</taxon>
        <taxon>Fungi</taxon>
        <taxon>Dikarya</taxon>
        <taxon>Ascomycota</taxon>
        <taxon>Pezizomycotina</taxon>
        <taxon>Dothideomycetes</taxon>
        <taxon>Pleosporomycetidae</taxon>
        <taxon>Pleosporales</taxon>
        <taxon>Tetraplosphaeriaceae</taxon>
        <taxon>Polyplosphaeria</taxon>
    </lineage>
</organism>
<dbReference type="PROSITE" id="PS50048">
    <property type="entry name" value="ZN2_CY6_FUNGAL_2"/>
    <property type="match status" value="1"/>
</dbReference>
<dbReference type="Pfam" id="PF04082">
    <property type="entry name" value="Fungal_trans"/>
    <property type="match status" value="1"/>
</dbReference>
<evidence type="ECO:0000313" key="7">
    <source>
        <dbReference type="Proteomes" id="UP000799444"/>
    </source>
</evidence>
<evidence type="ECO:0000256" key="4">
    <source>
        <dbReference type="SAM" id="MobiDB-lite"/>
    </source>
</evidence>
<comment type="subcellular location">
    <subcellularLocation>
        <location evidence="1">Nucleus</location>
    </subcellularLocation>
</comment>
<feature type="region of interest" description="Disordered" evidence="4">
    <location>
        <begin position="108"/>
        <end position="139"/>
    </location>
</feature>
<dbReference type="GO" id="GO:0005634">
    <property type="term" value="C:nucleus"/>
    <property type="evidence" value="ECO:0007669"/>
    <property type="project" value="UniProtKB-SubCell"/>
</dbReference>
<dbReference type="SUPFAM" id="SSF57701">
    <property type="entry name" value="Zn2/Cys6 DNA-binding domain"/>
    <property type="match status" value="1"/>
</dbReference>
<dbReference type="PANTHER" id="PTHR31001">
    <property type="entry name" value="UNCHARACTERIZED TRANSCRIPTIONAL REGULATORY PROTEIN"/>
    <property type="match status" value="1"/>
</dbReference>
<dbReference type="GO" id="GO:0008270">
    <property type="term" value="F:zinc ion binding"/>
    <property type="evidence" value="ECO:0007669"/>
    <property type="project" value="InterPro"/>
</dbReference>
<dbReference type="CDD" id="cd00067">
    <property type="entry name" value="GAL4"/>
    <property type="match status" value="1"/>
</dbReference>